<dbReference type="InterPro" id="IPR003959">
    <property type="entry name" value="ATPase_AAA_core"/>
</dbReference>
<evidence type="ECO:0000256" key="2">
    <source>
        <dbReference type="ARBA" id="ARBA00022737"/>
    </source>
</evidence>
<dbReference type="Gene3D" id="3.40.50.300">
    <property type="entry name" value="P-loop containing nucleotide triphosphate hydrolases"/>
    <property type="match status" value="1"/>
</dbReference>
<gene>
    <name evidence="4" type="ORF">TIS948_LOCUS2412</name>
</gene>
<reference evidence="4" key="1">
    <citation type="submission" date="2021-02" db="EMBL/GenBank/DDBJ databases">
        <authorList>
            <person name="Nowell W R."/>
        </authorList>
    </citation>
    <scope>NUCLEOTIDE SEQUENCE</scope>
</reference>
<feature type="domain" description="ATPase AAA-type core" evidence="3">
    <location>
        <begin position="3"/>
        <end position="46"/>
    </location>
</feature>
<dbReference type="EMBL" id="CAJNXB010000099">
    <property type="protein sequence ID" value="CAF3020332.1"/>
    <property type="molecule type" value="Genomic_DNA"/>
</dbReference>
<evidence type="ECO:0000259" key="3">
    <source>
        <dbReference type="Pfam" id="PF13304"/>
    </source>
</evidence>
<evidence type="ECO:0000313" key="5">
    <source>
        <dbReference type="Proteomes" id="UP000663825"/>
    </source>
</evidence>
<dbReference type="PANTHER" id="PTHR19229:SF36">
    <property type="entry name" value="ATP-BINDING CASSETTE SUB-FAMILY A MEMBER 2"/>
    <property type="match status" value="1"/>
</dbReference>
<dbReference type="Proteomes" id="UP000663825">
    <property type="component" value="Unassembled WGS sequence"/>
</dbReference>
<dbReference type="InterPro" id="IPR026082">
    <property type="entry name" value="ABCA"/>
</dbReference>
<comment type="caution">
    <text evidence="4">The sequence shown here is derived from an EMBL/GenBank/DDBJ whole genome shotgun (WGS) entry which is preliminary data.</text>
</comment>
<keyword evidence="2" id="KW-0677">Repeat</keyword>
<dbReference type="GO" id="GO:0016020">
    <property type="term" value="C:membrane"/>
    <property type="evidence" value="ECO:0007669"/>
    <property type="project" value="InterPro"/>
</dbReference>
<dbReference type="PANTHER" id="PTHR19229">
    <property type="entry name" value="ATP-BINDING CASSETTE TRANSPORTER SUBFAMILY A ABCA"/>
    <property type="match status" value="1"/>
</dbReference>
<evidence type="ECO:0000313" key="4">
    <source>
        <dbReference type="EMBL" id="CAF3020332.1"/>
    </source>
</evidence>
<protein>
    <recommendedName>
        <fullName evidence="3">ATPase AAA-type core domain-containing protein</fullName>
    </recommendedName>
</protein>
<organism evidence="4 5">
    <name type="scientific">Rotaria socialis</name>
    <dbReference type="NCBI Taxonomy" id="392032"/>
    <lineage>
        <taxon>Eukaryota</taxon>
        <taxon>Metazoa</taxon>
        <taxon>Spiralia</taxon>
        <taxon>Gnathifera</taxon>
        <taxon>Rotifera</taxon>
        <taxon>Eurotatoria</taxon>
        <taxon>Bdelloidea</taxon>
        <taxon>Philodinida</taxon>
        <taxon>Philodinidae</taxon>
        <taxon>Rotaria</taxon>
    </lineage>
</organism>
<dbReference type="GO" id="GO:0140359">
    <property type="term" value="F:ABC-type transporter activity"/>
    <property type="evidence" value="ECO:0007669"/>
    <property type="project" value="InterPro"/>
</dbReference>
<dbReference type="InterPro" id="IPR027417">
    <property type="entry name" value="P-loop_NTPase"/>
</dbReference>
<sequence length="158" mass="18550">MNKSILFLDEPTTGVDPYSRRKMRRIFENALKNKLTIILTSHSMEECEFLCSRIGIMSNGTFKCLGFIQDLKRKFSYGYTINIKISSNSTNSENLFKYLNNEINIKIHHKTESTIILQVNHSSLPKLFDLIEKIKETFFIETYFIQQTTLEEIFLSFQ</sequence>
<evidence type="ECO:0000256" key="1">
    <source>
        <dbReference type="ARBA" id="ARBA00022448"/>
    </source>
</evidence>
<proteinExistence type="predicted"/>
<keyword evidence="1" id="KW-0813">Transport</keyword>
<dbReference type="AlphaFoldDB" id="A0A817LCT0"/>
<dbReference type="Pfam" id="PF13304">
    <property type="entry name" value="AAA_21"/>
    <property type="match status" value="1"/>
</dbReference>
<accession>A0A817LCT0</accession>
<dbReference type="SUPFAM" id="SSF52540">
    <property type="entry name" value="P-loop containing nucleoside triphosphate hydrolases"/>
    <property type="match status" value="1"/>
</dbReference>
<dbReference type="OrthoDB" id="10255969at2759"/>
<dbReference type="GO" id="GO:0016887">
    <property type="term" value="F:ATP hydrolysis activity"/>
    <property type="evidence" value="ECO:0007669"/>
    <property type="project" value="InterPro"/>
</dbReference>
<dbReference type="GO" id="GO:0005524">
    <property type="term" value="F:ATP binding"/>
    <property type="evidence" value="ECO:0007669"/>
    <property type="project" value="InterPro"/>
</dbReference>
<name>A0A817LCT0_9BILA</name>
<dbReference type="GO" id="GO:0005319">
    <property type="term" value="F:lipid transporter activity"/>
    <property type="evidence" value="ECO:0007669"/>
    <property type="project" value="TreeGrafter"/>
</dbReference>